<reference evidence="7" key="1">
    <citation type="submission" date="2016-11" db="UniProtKB">
        <authorList>
            <consortium name="WormBaseParasite"/>
        </authorList>
    </citation>
    <scope>IDENTIFICATION</scope>
</reference>
<evidence type="ECO:0000313" key="6">
    <source>
        <dbReference type="Proteomes" id="UP000095280"/>
    </source>
</evidence>
<dbReference type="WBParaSite" id="maker-uti_cns_0048924-snap-gene-0.2-mRNA-1">
    <property type="protein sequence ID" value="maker-uti_cns_0048924-snap-gene-0.2-mRNA-1"/>
    <property type="gene ID" value="maker-uti_cns_0048924-snap-gene-0.2"/>
</dbReference>
<keyword evidence="3 5" id="KW-1133">Transmembrane helix</keyword>
<proteinExistence type="predicted"/>
<accession>A0A1I8JLQ7</accession>
<evidence type="ECO:0000313" key="7">
    <source>
        <dbReference type="WBParaSite" id="maker-uti_cns_0048924-snap-gene-0.2-mRNA-1"/>
    </source>
</evidence>
<dbReference type="Proteomes" id="UP000095280">
    <property type="component" value="Unplaced"/>
</dbReference>
<sequence>MLLSGIVLRRLLLASYTAFILWGSIRIGFGAIDLIIKPKIEESDKVEEFNEVDTFENDRWTSIVFGLVSLLIGILGLVAVLLNRRAMLMAIISFLAVAIVMDVILLVVAFTATKSLSRVSKNAIEEKIVNQFGKEDSASKKFTWSIENYQKREKCCGFSDNAEENLFLRTPWYKQANANSTAGKKNVTLPLSCCLGMTSKEKCRVAVNMKEARINRYVFEKDCLTKISDGLWFNLWSNLVWSVFGSCIKAFCLAATMTRLLSPAE</sequence>
<evidence type="ECO:0000256" key="5">
    <source>
        <dbReference type="SAM" id="Phobius"/>
    </source>
</evidence>
<dbReference type="PANTHER" id="PTHR19282">
    <property type="entry name" value="TETRASPANIN"/>
    <property type="match status" value="1"/>
</dbReference>
<name>A0A1I8JLQ7_9PLAT</name>
<evidence type="ECO:0000256" key="4">
    <source>
        <dbReference type="ARBA" id="ARBA00023136"/>
    </source>
</evidence>
<feature type="transmembrane region" description="Helical" evidence="5">
    <location>
        <begin position="12"/>
        <end position="36"/>
    </location>
</feature>
<organism evidence="6 7">
    <name type="scientific">Macrostomum lignano</name>
    <dbReference type="NCBI Taxonomy" id="282301"/>
    <lineage>
        <taxon>Eukaryota</taxon>
        <taxon>Metazoa</taxon>
        <taxon>Spiralia</taxon>
        <taxon>Lophotrochozoa</taxon>
        <taxon>Platyhelminthes</taxon>
        <taxon>Rhabditophora</taxon>
        <taxon>Macrostomorpha</taxon>
        <taxon>Macrostomida</taxon>
        <taxon>Macrostomidae</taxon>
        <taxon>Macrostomum</taxon>
    </lineage>
</organism>
<keyword evidence="6" id="KW-1185">Reference proteome</keyword>
<dbReference type="GO" id="GO:0005886">
    <property type="term" value="C:plasma membrane"/>
    <property type="evidence" value="ECO:0007669"/>
    <property type="project" value="TreeGrafter"/>
</dbReference>
<evidence type="ECO:0000256" key="3">
    <source>
        <dbReference type="ARBA" id="ARBA00022989"/>
    </source>
</evidence>
<dbReference type="AlphaFoldDB" id="A0A1I8JLQ7"/>
<dbReference type="InterPro" id="IPR018499">
    <property type="entry name" value="Tetraspanin/Peripherin"/>
</dbReference>
<feature type="transmembrane region" description="Helical" evidence="5">
    <location>
        <begin position="89"/>
        <end position="112"/>
    </location>
</feature>
<protein>
    <submittedName>
        <fullName evidence="7">Tetraspanin</fullName>
    </submittedName>
</protein>
<comment type="subcellular location">
    <subcellularLocation>
        <location evidence="1">Membrane</location>
        <topology evidence="1">Multi-pass membrane protein</topology>
    </subcellularLocation>
</comment>
<keyword evidence="2 5" id="KW-0812">Transmembrane</keyword>
<keyword evidence="4 5" id="KW-0472">Membrane</keyword>
<feature type="transmembrane region" description="Helical" evidence="5">
    <location>
        <begin position="60"/>
        <end position="82"/>
    </location>
</feature>
<dbReference type="Pfam" id="PF00335">
    <property type="entry name" value="Tetraspanin"/>
    <property type="match status" value="1"/>
</dbReference>
<evidence type="ECO:0000256" key="2">
    <source>
        <dbReference type="ARBA" id="ARBA00022692"/>
    </source>
</evidence>
<dbReference type="PANTHER" id="PTHR19282:SF544">
    <property type="entry name" value="TETRASPANIN"/>
    <property type="match status" value="1"/>
</dbReference>
<evidence type="ECO:0000256" key="1">
    <source>
        <dbReference type="ARBA" id="ARBA00004141"/>
    </source>
</evidence>